<dbReference type="Proteomes" id="UP000697107">
    <property type="component" value="Unassembled WGS sequence"/>
</dbReference>
<dbReference type="EMBL" id="RCMV01000832">
    <property type="protein sequence ID" value="KAG3212484.1"/>
    <property type="molecule type" value="Genomic_DNA"/>
</dbReference>
<keyword evidence="5" id="KW-1185">Reference proteome</keyword>
<reference evidence="4 5" key="1">
    <citation type="submission" date="2018-01" db="EMBL/GenBank/DDBJ databases">
        <title>Draft genome of the strawberry crown rot pathogen Phytophthora cactorum.</title>
        <authorList>
            <person name="Armitage A.D."/>
            <person name="Lysoe E."/>
            <person name="Nellist C.F."/>
            <person name="Harrison R.J."/>
            <person name="Brurberg M.B."/>
        </authorList>
    </citation>
    <scope>NUCLEOTIDE SEQUENCE [LARGE SCALE GENOMIC DNA]</scope>
    <source>
        <strain evidence="4 5">10300</strain>
    </source>
</reference>
<dbReference type="Proteomes" id="UP000251314">
    <property type="component" value="Unassembled WGS sequence"/>
</dbReference>
<accession>A0A329T5Q7</accession>
<evidence type="ECO:0000313" key="4">
    <source>
        <dbReference type="EMBL" id="RAW43496.1"/>
    </source>
</evidence>
<dbReference type="VEuPathDB" id="FungiDB:PC110_g352"/>
<reference evidence="3" key="3">
    <citation type="submission" date="2021-01" db="EMBL/GenBank/DDBJ databases">
        <title>Phytophthora aleatoria, a newly-described species from Pinus radiata is distinct from Phytophthora cactorum isolates based on comparative genomics.</title>
        <authorList>
            <person name="Mcdougal R."/>
            <person name="Panda P."/>
            <person name="Williams N."/>
            <person name="Studholme D.J."/>
        </authorList>
    </citation>
    <scope>NUCLEOTIDE SEQUENCE</scope>
    <source>
        <strain evidence="3">NZFS 3830</strain>
    </source>
</reference>
<dbReference type="Proteomes" id="UP000688947">
    <property type="component" value="Unassembled WGS sequence"/>
</dbReference>
<comment type="caution">
    <text evidence="4">The sequence shown here is derived from an EMBL/GenBank/DDBJ whole genome shotgun (WGS) entry which is preliminary data.</text>
</comment>
<dbReference type="EMBL" id="RCML01000631">
    <property type="protein sequence ID" value="KAG2972160.1"/>
    <property type="molecule type" value="Genomic_DNA"/>
</dbReference>
<dbReference type="EMBL" id="JAENGZ010000307">
    <property type="protein sequence ID" value="KAG6962469.1"/>
    <property type="molecule type" value="Genomic_DNA"/>
</dbReference>
<evidence type="ECO:0000313" key="3">
    <source>
        <dbReference type="EMBL" id="KAG6962469.1"/>
    </source>
</evidence>
<organism evidence="4 5">
    <name type="scientific">Phytophthora cactorum</name>
    <dbReference type="NCBI Taxonomy" id="29920"/>
    <lineage>
        <taxon>Eukaryota</taxon>
        <taxon>Sar</taxon>
        <taxon>Stramenopiles</taxon>
        <taxon>Oomycota</taxon>
        <taxon>Peronosporomycetes</taxon>
        <taxon>Peronosporales</taxon>
        <taxon>Peronosporaceae</taxon>
        <taxon>Phytophthora</taxon>
    </lineage>
</organism>
<evidence type="ECO:0000313" key="1">
    <source>
        <dbReference type="EMBL" id="KAG2972160.1"/>
    </source>
</evidence>
<name>A0A329T5Q7_9STRA</name>
<proteinExistence type="predicted"/>
<dbReference type="EMBL" id="MJFZ01000004">
    <property type="protein sequence ID" value="RAW43496.1"/>
    <property type="molecule type" value="Genomic_DNA"/>
</dbReference>
<dbReference type="AlphaFoldDB" id="A0A329T5Q7"/>
<protein>
    <submittedName>
        <fullName evidence="4">Uncharacterized protein</fullName>
    </submittedName>
</protein>
<sequence length="68" mass="7172">MLVEVATGSAGHGDDRVAMYATPGATFDSNSAVAAAAGFRRARSEYVSTLARGDTKQNDTVNPWSHRT</sequence>
<evidence type="ECO:0000313" key="5">
    <source>
        <dbReference type="Proteomes" id="UP000251314"/>
    </source>
</evidence>
<evidence type="ECO:0000313" key="2">
    <source>
        <dbReference type="EMBL" id="KAG3212484.1"/>
    </source>
</evidence>
<dbReference type="OrthoDB" id="112843at2759"/>
<gene>
    <name evidence="3" type="ORF">JG687_00007138</name>
    <name evidence="4" type="ORF">PC110_g352</name>
    <name evidence="1" type="ORF">PC118_g15844</name>
    <name evidence="2" type="ORF">PC129_g16555</name>
</gene>
<dbReference type="Proteomes" id="UP000760860">
    <property type="component" value="Unassembled WGS sequence"/>
</dbReference>
<reference evidence="1" key="2">
    <citation type="submission" date="2018-10" db="EMBL/GenBank/DDBJ databases">
        <title>Effector identification in a new, highly contiguous assembly of the strawberry crown rot pathogen Phytophthora cactorum.</title>
        <authorList>
            <person name="Armitage A.D."/>
            <person name="Nellist C.F."/>
            <person name="Bates H."/>
            <person name="Vickerstaff R.J."/>
            <person name="Harrison R.J."/>
        </authorList>
    </citation>
    <scope>NUCLEOTIDE SEQUENCE</scope>
    <source>
        <strain evidence="1">P415</strain>
        <strain evidence="2">P421</strain>
    </source>
</reference>